<evidence type="ECO:0000259" key="1">
    <source>
        <dbReference type="Pfam" id="PF22400"/>
    </source>
</evidence>
<dbReference type="OrthoDB" id="4206464at2"/>
<dbReference type="EMBL" id="BBVC01000003">
    <property type="protein sequence ID" value="GAO97421.1"/>
    <property type="molecule type" value="Genomic_DNA"/>
</dbReference>
<reference evidence="2 3" key="1">
    <citation type="submission" date="2015-03" db="EMBL/GenBank/DDBJ databases">
        <title>Caedibacter varicaedens, whole genome shotgun sequence.</title>
        <authorList>
            <person name="Suzuki H."/>
            <person name="Dapper A.L."/>
            <person name="Gibson A.K."/>
            <person name="Jackson C."/>
            <person name="Lee H."/>
            <person name="Pejaver V.R."/>
            <person name="Doak T."/>
            <person name="Lynch M."/>
        </authorList>
    </citation>
    <scope>NUCLEOTIDE SEQUENCE [LARGE SCALE GENOMIC DNA]</scope>
</reference>
<evidence type="ECO:0000313" key="2">
    <source>
        <dbReference type="EMBL" id="GAO97421.1"/>
    </source>
</evidence>
<accession>A0A0K8MAB3</accession>
<gene>
    <name evidence="2" type="ORF">Cva_00053</name>
</gene>
<feature type="domain" description="DUF6980" evidence="1">
    <location>
        <begin position="4"/>
        <end position="96"/>
    </location>
</feature>
<protein>
    <recommendedName>
        <fullName evidence="1">DUF6980 domain-containing protein</fullName>
    </recommendedName>
</protein>
<dbReference type="Proteomes" id="UP000036771">
    <property type="component" value="Unassembled WGS sequence"/>
</dbReference>
<organism evidence="2 3">
    <name type="scientific">Caedimonas varicaedens</name>
    <dbReference type="NCBI Taxonomy" id="1629334"/>
    <lineage>
        <taxon>Bacteria</taxon>
        <taxon>Pseudomonadati</taxon>
        <taxon>Pseudomonadota</taxon>
        <taxon>Alphaproteobacteria</taxon>
        <taxon>Holosporales</taxon>
        <taxon>Caedimonadaceae</taxon>
        <taxon>Caedimonas</taxon>
    </lineage>
</organism>
<name>A0A0K8MAB3_9PROT</name>
<dbReference type="AlphaFoldDB" id="A0A0K8MAB3"/>
<evidence type="ECO:0000313" key="3">
    <source>
        <dbReference type="Proteomes" id="UP000036771"/>
    </source>
</evidence>
<sequence>MRDHCCDIMENYSTSDNCFIEYVPETRSYSFYLTNHPNGTRQKMYYCFWCGSELPKDLNEEWSTILKADYGIEDAGFPWNKENIPLEFKTDEWWKKRRLIDKNPCRDQSETGVFIPMSEFTKE</sequence>
<dbReference type="InterPro" id="IPR053918">
    <property type="entry name" value="DUF6980"/>
</dbReference>
<dbReference type="Pfam" id="PF22400">
    <property type="entry name" value="DUF6980"/>
    <property type="match status" value="1"/>
</dbReference>
<proteinExistence type="predicted"/>
<comment type="caution">
    <text evidence="2">The sequence shown here is derived from an EMBL/GenBank/DDBJ whole genome shotgun (WGS) entry which is preliminary data.</text>
</comment>
<keyword evidence="3" id="KW-1185">Reference proteome</keyword>
<dbReference type="STRING" id="1629334.Cva_00053"/>